<dbReference type="EC" id="5.2.1.8" evidence="3"/>
<evidence type="ECO:0000259" key="9">
    <source>
        <dbReference type="PROSITE" id="PS50198"/>
    </source>
</evidence>
<dbReference type="InterPro" id="IPR050245">
    <property type="entry name" value="PrsA_foldase"/>
</dbReference>
<organism evidence="10 11">
    <name type="scientific">endosymbiont of Escarpia spicata</name>
    <dbReference type="NCBI Taxonomy" id="2200908"/>
    <lineage>
        <taxon>Bacteria</taxon>
        <taxon>Pseudomonadati</taxon>
        <taxon>Pseudomonadota</taxon>
        <taxon>Gammaproteobacteria</taxon>
        <taxon>sulfur-oxidizing symbionts</taxon>
    </lineage>
</organism>
<evidence type="ECO:0000256" key="7">
    <source>
        <dbReference type="PROSITE-ProRule" id="PRU00278"/>
    </source>
</evidence>
<dbReference type="GO" id="GO:0003755">
    <property type="term" value="F:peptidyl-prolyl cis-trans isomerase activity"/>
    <property type="evidence" value="ECO:0007669"/>
    <property type="project" value="UniProtKB-KW"/>
</dbReference>
<proteinExistence type="inferred from homology"/>
<dbReference type="EMBL" id="QFXE01000001">
    <property type="protein sequence ID" value="RDH88519.1"/>
    <property type="molecule type" value="Genomic_DNA"/>
</dbReference>
<evidence type="ECO:0000256" key="6">
    <source>
        <dbReference type="ARBA" id="ARBA00023235"/>
    </source>
</evidence>
<evidence type="ECO:0000256" key="1">
    <source>
        <dbReference type="ARBA" id="ARBA00000971"/>
    </source>
</evidence>
<dbReference type="SUPFAM" id="SSF109998">
    <property type="entry name" value="Triger factor/SurA peptide-binding domain-like"/>
    <property type="match status" value="1"/>
</dbReference>
<dbReference type="PANTHER" id="PTHR47245">
    <property type="entry name" value="PEPTIDYLPROLYL ISOMERASE"/>
    <property type="match status" value="1"/>
</dbReference>
<evidence type="ECO:0000256" key="2">
    <source>
        <dbReference type="ARBA" id="ARBA00007656"/>
    </source>
</evidence>
<evidence type="ECO:0000313" key="11">
    <source>
        <dbReference type="Proteomes" id="UP000254771"/>
    </source>
</evidence>
<keyword evidence="5 7" id="KW-0697">Rotamase</keyword>
<dbReference type="InterPro" id="IPR027304">
    <property type="entry name" value="Trigger_fact/SurA_dom_sf"/>
</dbReference>
<evidence type="ECO:0000256" key="3">
    <source>
        <dbReference type="ARBA" id="ARBA00013194"/>
    </source>
</evidence>
<comment type="caution">
    <text evidence="10">The sequence shown here is derived from an EMBL/GenBank/DDBJ whole genome shotgun (WGS) entry which is preliminary data.</text>
</comment>
<comment type="similarity">
    <text evidence="2">Belongs to the PpiC/parvulin rotamase family.</text>
</comment>
<dbReference type="Pfam" id="PF00639">
    <property type="entry name" value="Rotamase"/>
    <property type="match status" value="1"/>
</dbReference>
<dbReference type="Proteomes" id="UP000254771">
    <property type="component" value="Unassembled WGS sequence"/>
</dbReference>
<gene>
    <name evidence="10" type="ORF">DIZ78_00870</name>
</gene>
<evidence type="ECO:0000256" key="8">
    <source>
        <dbReference type="SAM" id="SignalP"/>
    </source>
</evidence>
<comment type="catalytic activity">
    <reaction evidence="1">
        <text>[protein]-peptidylproline (omega=180) = [protein]-peptidylproline (omega=0)</text>
        <dbReference type="Rhea" id="RHEA:16237"/>
        <dbReference type="Rhea" id="RHEA-COMP:10747"/>
        <dbReference type="Rhea" id="RHEA-COMP:10748"/>
        <dbReference type="ChEBI" id="CHEBI:83833"/>
        <dbReference type="ChEBI" id="CHEBI:83834"/>
        <dbReference type="EC" id="5.2.1.8"/>
    </reaction>
</comment>
<dbReference type="PROSITE" id="PS50198">
    <property type="entry name" value="PPIC_PPIASE_2"/>
    <property type="match status" value="1"/>
</dbReference>
<evidence type="ECO:0000256" key="5">
    <source>
        <dbReference type="ARBA" id="ARBA00023110"/>
    </source>
</evidence>
<evidence type="ECO:0000313" key="10">
    <source>
        <dbReference type="EMBL" id="RDH88519.1"/>
    </source>
</evidence>
<keyword evidence="11" id="KW-1185">Reference proteome</keyword>
<dbReference type="PANTHER" id="PTHR47245:SF1">
    <property type="entry name" value="FOLDASE PROTEIN PRSA"/>
    <property type="match status" value="1"/>
</dbReference>
<keyword evidence="6 7" id="KW-0413">Isomerase</keyword>
<feature type="signal peptide" evidence="8">
    <location>
        <begin position="1"/>
        <end position="24"/>
    </location>
</feature>
<dbReference type="InterPro" id="IPR000297">
    <property type="entry name" value="PPIase_PpiC"/>
</dbReference>
<keyword evidence="4 8" id="KW-0732">Signal</keyword>
<dbReference type="Gene3D" id="3.10.50.40">
    <property type="match status" value="1"/>
</dbReference>
<feature type="chain" id="PRO_5016917954" description="peptidylprolyl isomerase" evidence="8">
    <location>
        <begin position="25"/>
        <end position="428"/>
    </location>
</feature>
<accession>A0A370DTN1</accession>
<sequence length="428" mass="48638">MKLLSVIKRCLLLAAILAAPQSYAIAESQVLATAGEMSVTDDDLKSAMASSPFATQFPSMDREDQALLRGSLLQRLVASKLLYQEAKRLEIDKTEAFQQDVETFRLGLLYRHFMDKLREGIRVPEDVTASIQQQYPNDTDGAAAARAAYLSDRYRAMRYLTIKNLRNKYNIKVYESRIQPHQMSDDTVLLEGDGILITYKHAVGNQVNPPQNKTWLMERLYKRAELLVIAKAANDEGVDLSDRLNSYRGERLPAMMIEQKQREWISGKDTLKKHYDAHPEFSRTMERWHIGQIVLSNHEDAEAVSQRIKAGESLFLLAGELSIDPYGKRMRGDMGWVKEGAGHPDIEKAVSGLEDNQLSEIVQTPAGFHLVMILERSPSLKRTFASMRDKVAQSLISEKSAEYFNELSERYKVVWNLIGEKQAQTEKH</sequence>
<dbReference type="InterPro" id="IPR046357">
    <property type="entry name" value="PPIase_dom_sf"/>
</dbReference>
<dbReference type="SUPFAM" id="SSF54534">
    <property type="entry name" value="FKBP-like"/>
    <property type="match status" value="1"/>
</dbReference>
<reference evidence="10 11" key="1">
    <citation type="journal article" date="2018" name="ISME J.">
        <title>Endosymbiont genomes yield clues of tubeworm success.</title>
        <authorList>
            <person name="Li Y."/>
            <person name="Liles M.R."/>
            <person name="Halanych K.M."/>
        </authorList>
    </citation>
    <scope>NUCLEOTIDE SEQUENCE [LARGE SCALE GENOMIC DNA]</scope>
    <source>
        <strain evidence="10">A1462</strain>
    </source>
</reference>
<feature type="domain" description="PpiC" evidence="9">
    <location>
        <begin position="285"/>
        <end position="375"/>
    </location>
</feature>
<protein>
    <recommendedName>
        <fullName evidence="3">peptidylprolyl isomerase</fullName>
        <ecNumber evidence="3">5.2.1.8</ecNumber>
    </recommendedName>
</protein>
<dbReference type="AlphaFoldDB" id="A0A370DTN1"/>
<name>A0A370DTN1_9GAMM</name>
<evidence type="ECO:0000256" key="4">
    <source>
        <dbReference type="ARBA" id="ARBA00022729"/>
    </source>
</evidence>